<organism evidence="1 2">
    <name type="scientific">Pelomonas cellulosilytica</name>
    <dbReference type="NCBI Taxonomy" id="2906762"/>
    <lineage>
        <taxon>Bacteria</taxon>
        <taxon>Pseudomonadati</taxon>
        <taxon>Pseudomonadota</taxon>
        <taxon>Betaproteobacteria</taxon>
        <taxon>Burkholderiales</taxon>
        <taxon>Sphaerotilaceae</taxon>
        <taxon>Roseateles</taxon>
    </lineage>
</organism>
<dbReference type="InterPro" id="IPR029033">
    <property type="entry name" value="His_PPase_superfam"/>
</dbReference>
<dbReference type="RefSeq" id="WP_233373101.1">
    <property type="nucleotide sequence ID" value="NZ_JAJTWU010000006.1"/>
</dbReference>
<evidence type="ECO:0000313" key="1">
    <source>
        <dbReference type="EMBL" id="MCE4556057.1"/>
    </source>
</evidence>
<comment type="caution">
    <text evidence="1">The sequence shown here is derived from an EMBL/GenBank/DDBJ whole genome shotgun (WGS) entry which is preliminary data.</text>
</comment>
<dbReference type="SUPFAM" id="SSF53254">
    <property type="entry name" value="Phosphoglycerate mutase-like"/>
    <property type="match status" value="1"/>
</dbReference>
<evidence type="ECO:0008006" key="3">
    <source>
        <dbReference type="Google" id="ProtNLM"/>
    </source>
</evidence>
<accession>A0ABS8XW88</accession>
<evidence type="ECO:0000313" key="2">
    <source>
        <dbReference type="Proteomes" id="UP001200741"/>
    </source>
</evidence>
<protein>
    <recommendedName>
        <fullName evidence="3">Phosphoglycerate mutase</fullName>
    </recommendedName>
</protein>
<dbReference type="Gene3D" id="3.40.50.1240">
    <property type="entry name" value="Phosphoglycerate mutase-like"/>
    <property type="match status" value="1"/>
</dbReference>
<dbReference type="Proteomes" id="UP001200741">
    <property type="component" value="Unassembled WGS sequence"/>
</dbReference>
<proteinExistence type="predicted"/>
<name>A0ABS8XW88_9BURK</name>
<keyword evidence="2" id="KW-1185">Reference proteome</keyword>
<gene>
    <name evidence="1" type="ORF">LXT13_16760</name>
</gene>
<reference evidence="1 2" key="1">
    <citation type="submission" date="2021-12" db="EMBL/GenBank/DDBJ databases">
        <title>Genome seq of P8.</title>
        <authorList>
            <person name="Seo T."/>
        </authorList>
    </citation>
    <scope>NUCLEOTIDE SEQUENCE [LARGE SCALE GENOMIC DNA]</scope>
    <source>
        <strain evidence="1 2">P8</strain>
    </source>
</reference>
<sequence length="171" mass="18380">MTTKIILLRHAEKPSADGTVGGVDASGRPNDDDLSVRGWQRAGALARFFAPGGGSLGVPRALYASRPTAEHPSRRAVSTLQPLARWLGLPLNQSFTCGQEPALTQALATDEGVTLVAWDHRGLCRIAQALVGAAAPDHWPAGCFDRYWIFSRDADGWRLAPQPQQLLDGDD</sequence>
<dbReference type="EMBL" id="JAJTWU010000006">
    <property type="protein sequence ID" value="MCE4556057.1"/>
    <property type="molecule type" value="Genomic_DNA"/>
</dbReference>